<feature type="region of interest" description="Disordered" evidence="1">
    <location>
        <begin position="160"/>
        <end position="180"/>
    </location>
</feature>
<dbReference type="EMBL" id="JAPEVG010000166">
    <property type="protein sequence ID" value="KAJ8475186.1"/>
    <property type="molecule type" value="Genomic_DNA"/>
</dbReference>
<feature type="transmembrane region" description="Helical" evidence="2">
    <location>
        <begin position="110"/>
        <end position="133"/>
    </location>
</feature>
<dbReference type="Pfam" id="PF16015">
    <property type="entry name" value="Promethin"/>
    <property type="match status" value="1"/>
</dbReference>
<evidence type="ECO:0000313" key="3">
    <source>
        <dbReference type="EMBL" id="KAJ8475186.1"/>
    </source>
</evidence>
<reference evidence="3" key="1">
    <citation type="submission" date="2022-11" db="EMBL/GenBank/DDBJ databases">
        <title>Genome Sequence of Cubamyces cubensis.</title>
        <authorList>
            <person name="Buettner E."/>
        </authorList>
    </citation>
    <scope>NUCLEOTIDE SEQUENCE</scope>
    <source>
        <strain evidence="3">MPL-01</strain>
    </source>
</reference>
<keyword evidence="4" id="KW-1185">Reference proteome</keyword>
<proteinExistence type="predicted"/>
<feature type="transmembrane region" description="Helical" evidence="2">
    <location>
        <begin position="56"/>
        <end position="78"/>
    </location>
</feature>
<accession>A0AAD7TU06</accession>
<keyword evidence="2" id="KW-0472">Membrane</keyword>
<name>A0AAD7TU06_9APHY</name>
<dbReference type="Proteomes" id="UP001215151">
    <property type="component" value="Unassembled WGS sequence"/>
</dbReference>
<evidence type="ECO:0000313" key="4">
    <source>
        <dbReference type="Proteomes" id="UP001215151"/>
    </source>
</evidence>
<protein>
    <recommendedName>
        <fullName evidence="5">Promethin</fullName>
    </recommendedName>
</protein>
<comment type="caution">
    <text evidence="3">The sequence shown here is derived from an EMBL/GenBank/DDBJ whole genome shotgun (WGS) entry which is preliminary data.</text>
</comment>
<organism evidence="3 4">
    <name type="scientific">Trametes cubensis</name>
    <dbReference type="NCBI Taxonomy" id="1111947"/>
    <lineage>
        <taxon>Eukaryota</taxon>
        <taxon>Fungi</taxon>
        <taxon>Dikarya</taxon>
        <taxon>Basidiomycota</taxon>
        <taxon>Agaricomycotina</taxon>
        <taxon>Agaricomycetes</taxon>
        <taxon>Polyporales</taxon>
        <taxon>Polyporaceae</taxon>
        <taxon>Trametes</taxon>
    </lineage>
</organism>
<keyword evidence="2" id="KW-1133">Transmembrane helix</keyword>
<gene>
    <name evidence="3" type="ORF">ONZ51_g6718</name>
</gene>
<dbReference type="AlphaFoldDB" id="A0AAD7TU06"/>
<feature type="transmembrane region" description="Helical" evidence="2">
    <location>
        <begin position="83"/>
        <end position="104"/>
    </location>
</feature>
<evidence type="ECO:0000256" key="2">
    <source>
        <dbReference type="SAM" id="Phobius"/>
    </source>
</evidence>
<feature type="region of interest" description="Disordered" evidence="1">
    <location>
        <begin position="194"/>
        <end position="219"/>
    </location>
</feature>
<sequence length="219" mass="23934">MYESEETQDDLLSAYFEKSATAVRHSFGRFEKELVRPTVRYIIDSFQLHPIRSTLLTIYAALSALPILSFIGFTVFVFSSFIFLALCTALLAALVVMLFSGFWLACILVFLLFLSVPITASVLSVYLVLRLALISRQETSVRGAFVQWAKETKVRFIKGEEASGPEPNGSAEPHDESEGETLVVGSVVLDASSSKSAVKQDAGTDGAQHVQDAKPEVSS</sequence>
<evidence type="ECO:0000256" key="1">
    <source>
        <dbReference type="SAM" id="MobiDB-lite"/>
    </source>
</evidence>
<keyword evidence="2" id="KW-0812">Transmembrane</keyword>
<evidence type="ECO:0008006" key="5">
    <source>
        <dbReference type="Google" id="ProtNLM"/>
    </source>
</evidence>